<dbReference type="AlphaFoldDB" id="A0A8S2WQ28"/>
<evidence type="ECO:0000313" key="3">
    <source>
        <dbReference type="Proteomes" id="UP000682733"/>
    </source>
</evidence>
<dbReference type="EMBL" id="CAJNOK010058503">
    <property type="protein sequence ID" value="CAF1629606.1"/>
    <property type="molecule type" value="Genomic_DNA"/>
</dbReference>
<comment type="caution">
    <text evidence="2">The sequence shown here is derived from an EMBL/GenBank/DDBJ whole genome shotgun (WGS) entry which is preliminary data.</text>
</comment>
<evidence type="ECO:0000313" key="2">
    <source>
        <dbReference type="EMBL" id="CAF4454902.1"/>
    </source>
</evidence>
<protein>
    <submittedName>
        <fullName evidence="2">Uncharacterized protein</fullName>
    </submittedName>
</protein>
<dbReference type="Proteomes" id="UP000682733">
    <property type="component" value="Unassembled WGS sequence"/>
</dbReference>
<gene>
    <name evidence="1" type="ORF">OVA965_LOCUS43648</name>
    <name evidence="2" type="ORF">TMI583_LOCUS45993</name>
</gene>
<proteinExistence type="predicted"/>
<dbReference type="EMBL" id="CAJOBA010084036">
    <property type="protein sequence ID" value="CAF4454902.1"/>
    <property type="molecule type" value="Genomic_DNA"/>
</dbReference>
<accession>A0A8S2WQ28</accession>
<reference evidence="2" key="1">
    <citation type="submission" date="2021-02" db="EMBL/GenBank/DDBJ databases">
        <authorList>
            <person name="Nowell W R."/>
        </authorList>
    </citation>
    <scope>NUCLEOTIDE SEQUENCE</scope>
</reference>
<evidence type="ECO:0000313" key="1">
    <source>
        <dbReference type="EMBL" id="CAF1629606.1"/>
    </source>
</evidence>
<sequence>MCSLQLSIKDQTMIKYIEIPTPKRDSTSMFIFEDTNDLELFSRECYGKQNLVVHSVTPQPTLEDYRNEAQPIETH</sequence>
<feature type="non-terminal residue" evidence="2">
    <location>
        <position position="75"/>
    </location>
</feature>
<organism evidence="2 3">
    <name type="scientific">Didymodactylos carnosus</name>
    <dbReference type="NCBI Taxonomy" id="1234261"/>
    <lineage>
        <taxon>Eukaryota</taxon>
        <taxon>Metazoa</taxon>
        <taxon>Spiralia</taxon>
        <taxon>Gnathifera</taxon>
        <taxon>Rotifera</taxon>
        <taxon>Eurotatoria</taxon>
        <taxon>Bdelloidea</taxon>
        <taxon>Philodinida</taxon>
        <taxon>Philodinidae</taxon>
        <taxon>Didymodactylos</taxon>
    </lineage>
</organism>
<dbReference type="Proteomes" id="UP000677228">
    <property type="component" value="Unassembled WGS sequence"/>
</dbReference>
<name>A0A8S2WQ28_9BILA</name>